<comment type="caution">
    <text evidence="1">The sequence shown here is derived from an EMBL/GenBank/DDBJ whole genome shotgun (WGS) entry which is preliminary data.</text>
</comment>
<dbReference type="EMBL" id="JXTB01000012">
    <property type="protein sequence ID" value="PON77681.1"/>
    <property type="molecule type" value="Genomic_DNA"/>
</dbReference>
<accession>A0A2P5DWM6</accession>
<dbReference type="AlphaFoldDB" id="A0A2P5DWM6"/>
<proteinExistence type="predicted"/>
<gene>
    <name evidence="1" type="ORF">PanWU01x14_024370</name>
</gene>
<name>A0A2P5DWM6_PARAD</name>
<protein>
    <submittedName>
        <fullName evidence="1">Uncharacterized protein</fullName>
    </submittedName>
</protein>
<organism evidence="1 2">
    <name type="scientific">Parasponia andersonii</name>
    <name type="common">Sponia andersonii</name>
    <dbReference type="NCBI Taxonomy" id="3476"/>
    <lineage>
        <taxon>Eukaryota</taxon>
        <taxon>Viridiplantae</taxon>
        <taxon>Streptophyta</taxon>
        <taxon>Embryophyta</taxon>
        <taxon>Tracheophyta</taxon>
        <taxon>Spermatophyta</taxon>
        <taxon>Magnoliopsida</taxon>
        <taxon>eudicotyledons</taxon>
        <taxon>Gunneridae</taxon>
        <taxon>Pentapetalae</taxon>
        <taxon>rosids</taxon>
        <taxon>fabids</taxon>
        <taxon>Rosales</taxon>
        <taxon>Cannabaceae</taxon>
        <taxon>Parasponia</taxon>
    </lineage>
</organism>
<evidence type="ECO:0000313" key="1">
    <source>
        <dbReference type="EMBL" id="PON77681.1"/>
    </source>
</evidence>
<dbReference type="Proteomes" id="UP000237105">
    <property type="component" value="Unassembled WGS sequence"/>
</dbReference>
<keyword evidence="2" id="KW-1185">Reference proteome</keyword>
<evidence type="ECO:0000313" key="2">
    <source>
        <dbReference type="Proteomes" id="UP000237105"/>
    </source>
</evidence>
<reference evidence="2" key="1">
    <citation type="submission" date="2016-06" db="EMBL/GenBank/DDBJ databases">
        <title>Parallel loss of symbiosis genes in relatives of nitrogen-fixing non-legume Parasponia.</title>
        <authorList>
            <person name="Van Velzen R."/>
            <person name="Holmer R."/>
            <person name="Bu F."/>
            <person name="Rutten L."/>
            <person name="Van Zeijl A."/>
            <person name="Liu W."/>
            <person name="Santuari L."/>
            <person name="Cao Q."/>
            <person name="Sharma T."/>
            <person name="Shen D."/>
            <person name="Roswanjaya Y."/>
            <person name="Wardhani T."/>
            <person name="Kalhor M.S."/>
            <person name="Jansen J."/>
            <person name="Van den Hoogen J."/>
            <person name="Gungor B."/>
            <person name="Hartog M."/>
            <person name="Hontelez J."/>
            <person name="Verver J."/>
            <person name="Yang W.-C."/>
            <person name="Schijlen E."/>
            <person name="Repin R."/>
            <person name="Schilthuizen M."/>
            <person name="Schranz E."/>
            <person name="Heidstra R."/>
            <person name="Miyata K."/>
            <person name="Fedorova E."/>
            <person name="Kohlen W."/>
            <person name="Bisseling T."/>
            <person name="Smit S."/>
            <person name="Geurts R."/>
        </authorList>
    </citation>
    <scope>NUCLEOTIDE SEQUENCE [LARGE SCALE GENOMIC DNA]</scope>
    <source>
        <strain evidence="2">cv. WU1-14</strain>
    </source>
</reference>
<sequence>MSILTTDSFPDIQEVFSEVQHEENQRKLMLGSPLRLNQSESSTLAAHCSTTSKENQQQSRNGRPGVNTIGDIDIIKKYGRPGINTIGDIDFIKKYAGSYMESLLIGNQQVEIKAINLYLEVMVLCSLEKNNLHLTPYYPVENNRSCYHGTTR</sequence>